<proteinExistence type="predicted"/>
<dbReference type="Pfam" id="PF00158">
    <property type="entry name" value="Sigma54_activat"/>
    <property type="match status" value="1"/>
</dbReference>
<dbReference type="PROSITE" id="PS00676">
    <property type="entry name" value="SIGMA54_INTERACT_2"/>
    <property type="match status" value="1"/>
</dbReference>
<protein>
    <submittedName>
        <fullName evidence="14">Sigma-54-dependent Fis family transcriptional regulator</fullName>
    </submittedName>
</protein>
<dbReference type="Proteomes" id="UP000886101">
    <property type="component" value="Unassembled WGS sequence"/>
</dbReference>
<feature type="domain" description="Response regulatory" evidence="13">
    <location>
        <begin position="4"/>
        <end position="118"/>
    </location>
</feature>
<dbReference type="SMART" id="SM00382">
    <property type="entry name" value="AAA"/>
    <property type="match status" value="1"/>
</dbReference>
<evidence type="ECO:0000259" key="12">
    <source>
        <dbReference type="PROSITE" id="PS50045"/>
    </source>
</evidence>
<dbReference type="FunFam" id="3.40.50.300:FF:000006">
    <property type="entry name" value="DNA-binding transcriptional regulator NtrC"/>
    <property type="match status" value="1"/>
</dbReference>
<dbReference type="SUPFAM" id="SSF52172">
    <property type="entry name" value="CheY-like"/>
    <property type="match status" value="1"/>
</dbReference>
<dbReference type="GO" id="GO:0005737">
    <property type="term" value="C:cytoplasm"/>
    <property type="evidence" value="ECO:0007669"/>
    <property type="project" value="UniProtKB-SubCell"/>
</dbReference>
<dbReference type="InterPro" id="IPR027417">
    <property type="entry name" value="P-loop_NTPase"/>
</dbReference>
<keyword evidence="6" id="KW-0902">Two-component regulatory system</keyword>
<evidence type="ECO:0000313" key="14">
    <source>
        <dbReference type="EMBL" id="HHI96498.1"/>
    </source>
</evidence>
<gene>
    <name evidence="14" type="ORF">ENJ96_01450</name>
</gene>
<dbReference type="InterPro" id="IPR025943">
    <property type="entry name" value="Sigma_54_int_dom_ATP-bd_2"/>
</dbReference>
<dbReference type="SUPFAM" id="SSF46689">
    <property type="entry name" value="Homeodomain-like"/>
    <property type="match status" value="1"/>
</dbReference>
<dbReference type="InterPro" id="IPR001789">
    <property type="entry name" value="Sig_transdc_resp-reg_receiver"/>
</dbReference>
<dbReference type="CDD" id="cd00009">
    <property type="entry name" value="AAA"/>
    <property type="match status" value="1"/>
</dbReference>
<evidence type="ECO:0000256" key="8">
    <source>
        <dbReference type="ARBA" id="ARBA00023125"/>
    </source>
</evidence>
<dbReference type="CDD" id="cd17550">
    <property type="entry name" value="REC_NtrX-like"/>
    <property type="match status" value="1"/>
</dbReference>
<evidence type="ECO:0000256" key="11">
    <source>
        <dbReference type="PROSITE-ProRule" id="PRU00169"/>
    </source>
</evidence>
<evidence type="ECO:0000256" key="9">
    <source>
        <dbReference type="ARBA" id="ARBA00023159"/>
    </source>
</evidence>
<dbReference type="PANTHER" id="PTHR32071:SF17">
    <property type="entry name" value="TRANSCRIPTIONAL REGULATOR (NTRC FAMILY)"/>
    <property type="match status" value="1"/>
</dbReference>
<dbReference type="EMBL" id="DROK01000041">
    <property type="protein sequence ID" value="HHI96498.1"/>
    <property type="molecule type" value="Genomic_DNA"/>
</dbReference>
<dbReference type="SUPFAM" id="SSF52540">
    <property type="entry name" value="P-loop containing nucleoside triphosphate hydrolases"/>
    <property type="match status" value="1"/>
</dbReference>
<dbReference type="GO" id="GO:0006355">
    <property type="term" value="P:regulation of DNA-templated transcription"/>
    <property type="evidence" value="ECO:0007669"/>
    <property type="project" value="InterPro"/>
</dbReference>
<keyword evidence="9" id="KW-0010">Activator</keyword>
<dbReference type="PANTHER" id="PTHR32071">
    <property type="entry name" value="TRANSCRIPTIONAL REGULATORY PROTEIN"/>
    <property type="match status" value="1"/>
</dbReference>
<dbReference type="Pfam" id="PF00072">
    <property type="entry name" value="Response_reg"/>
    <property type="match status" value="1"/>
</dbReference>
<dbReference type="PROSITE" id="PS50045">
    <property type="entry name" value="SIGMA54_INTERACT_4"/>
    <property type="match status" value="1"/>
</dbReference>
<reference evidence="14" key="1">
    <citation type="journal article" date="2020" name="mSystems">
        <title>Genome- and Community-Level Interaction Insights into Carbon Utilization and Element Cycling Functions of Hydrothermarchaeota in Hydrothermal Sediment.</title>
        <authorList>
            <person name="Zhou Z."/>
            <person name="Liu Y."/>
            <person name="Xu W."/>
            <person name="Pan J."/>
            <person name="Luo Z.H."/>
            <person name="Li M."/>
        </authorList>
    </citation>
    <scope>NUCLEOTIDE SEQUENCE [LARGE SCALE GENOMIC DNA]</scope>
    <source>
        <strain evidence="14">HyVt-533</strain>
    </source>
</reference>
<dbReference type="GO" id="GO:0000160">
    <property type="term" value="P:phosphorelay signal transduction system"/>
    <property type="evidence" value="ECO:0007669"/>
    <property type="project" value="UniProtKB-KW"/>
</dbReference>
<dbReference type="Gene3D" id="3.40.50.2300">
    <property type="match status" value="1"/>
</dbReference>
<sequence length="454" mass="50761">MKKKILVIDDEESILESLADILTDEGYQVLTALTAKEGLTKLLKEGPDLLILDVWLPDEDGLKLLQKIREKERNLPVIVISGHGTVEMAVKAIKLGAFDFLEKPLSYDRVVVTVANALRFRALEEENIRLKARLTGPGLTGQSPSIERVREEIARVAATDATVLITGESGVGKEVAARMIHHLSRRKSGPFVAVNCAAIPEELIESELFGYERGAFTGAQTPKKGKFDLADGGTIFLDEIGDMSLSAQAKVLRVLQEKCFERVGGTKTIRVDVRVIAATNKDLLKEIQAGRFREDLFFRLNVIPIRIPPLRERPEDIPLLAETFLEELARHSGLGRKRLSQEALEALMKYDFPGNVRELKNLIERLVIMSRGETIELEDLPPEIRTASPSTPRGEEPWFACNDFKKARSLFEKEFLKRKLAEYKGNITQTAEAIGLERSYLHRKLKSLGLTGDN</sequence>
<evidence type="ECO:0000256" key="2">
    <source>
        <dbReference type="ARBA" id="ARBA00022490"/>
    </source>
</evidence>
<feature type="modified residue" description="4-aspartylphosphate" evidence="11">
    <location>
        <position position="53"/>
    </location>
</feature>
<evidence type="ECO:0000256" key="6">
    <source>
        <dbReference type="ARBA" id="ARBA00023012"/>
    </source>
</evidence>
<dbReference type="Gene3D" id="3.40.50.300">
    <property type="entry name" value="P-loop containing nucleotide triphosphate hydrolases"/>
    <property type="match status" value="1"/>
</dbReference>
<dbReference type="FunFam" id="1.10.8.60:FF:000014">
    <property type="entry name" value="DNA-binding transcriptional regulator NtrC"/>
    <property type="match status" value="1"/>
</dbReference>
<dbReference type="Pfam" id="PF02954">
    <property type="entry name" value="HTH_8"/>
    <property type="match status" value="1"/>
</dbReference>
<name>A0A7V5NYE9_9BACT</name>
<dbReference type="PROSITE" id="PS00688">
    <property type="entry name" value="SIGMA54_INTERACT_3"/>
    <property type="match status" value="1"/>
</dbReference>
<dbReference type="Gene3D" id="1.10.8.60">
    <property type="match status" value="1"/>
</dbReference>
<dbReference type="InterPro" id="IPR058031">
    <property type="entry name" value="AAA_lid_NorR"/>
</dbReference>
<dbReference type="InterPro" id="IPR011006">
    <property type="entry name" value="CheY-like_superfamily"/>
</dbReference>
<dbReference type="FunFam" id="3.40.50.2300:FF:000018">
    <property type="entry name" value="DNA-binding transcriptional regulator NtrC"/>
    <property type="match status" value="1"/>
</dbReference>
<evidence type="ECO:0000256" key="7">
    <source>
        <dbReference type="ARBA" id="ARBA00023015"/>
    </source>
</evidence>
<keyword evidence="7" id="KW-0805">Transcription regulation</keyword>
<evidence type="ECO:0000256" key="4">
    <source>
        <dbReference type="ARBA" id="ARBA00022741"/>
    </source>
</evidence>
<keyword evidence="8" id="KW-0238">DNA-binding</keyword>
<evidence type="ECO:0000256" key="3">
    <source>
        <dbReference type="ARBA" id="ARBA00022553"/>
    </source>
</evidence>
<evidence type="ECO:0000259" key="13">
    <source>
        <dbReference type="PROSITE" id="PS50110"/>
    </source>
</evidence>
<dbReference type="Pfam" id="PF25601">
    <property type="entry name" value="AAA_lid_14"/>
    <property type="match status" value="1"/>
</dbReference>
<dbReference type="InterPro" id="IPR002078">
    <property type="entry name" value="Sigma_54_int"/>
</dbReference>
<dbReference type="InterPro" id="IPR025944">
    <property type="entry name" value="Sigma_54_int_dom_CS"/>
</dbReference>
<dbReference type="AlphaFoldDB" id="A0A7V5NYE9"/>
<keyword evidence="10" id="KW-0804">Transcription</keyword>
<dbReference type="PROSITE" id="PS50110">
    <property type="entry name" value="RESPONSE_REGULATORY"/>
    <property type="match status" value="1"/>
</dbReference>
<keyword evidence="5" id="KW-0067">ATP-binding</keyword>
<comment type="subcellular location">
    <subcellularLocation>
        <location evidence="1">Cytoplasm</location>
    </subcellularLocation>
</comment>
<comment type="caution">
    <text evidence="14">The sequence shown here is derived from an EMBL/GenBank/DDBJ whole genome shotgun (WGS) entry which is preliminary data.</text>
</comment>
<feature type="domain" description="Sigma-54 factor interaction" evidence="12">
    <location>
        <begin position="139"/>
        <end position="368"/>
    </location>
</feature>
<evidence type="ECO:0000256" key="1">
    <source>
        <dbReference type="ARBA" id="ARBA00004496"/>
    </source>
</evidence>
<dbReference type="InterPro" id="IPR009057">
    <property type="entry name" value="Homeodomain-like_sf"/>
</dbReference>
<evidence type="ECO:0000256" key="5">
    <source>
        <dbReference type="ARBA" id="ARBA00022840"/>
    </source>
</evidence>
<evidence type="ECO:0000256" key="10">
    <source>
        <dbReference type="ARBA" id="ARBA00023163"/>
    </source>
</evidence>
<organism evidence="14">
    <name type="scientific">Thermodesulfatator atlanticus</name>
    <dbReference type="NCBI Taxonomy" id="501497"/>
    <lineage>
        <taxon>Bacteria</taxon>
        <taxon>Pseudomonadati</taxon>
        <taxon>Thermodesulfobacteriota</taxon>
        <taxon>Thermodesulfobacteria</taxon>
        <taxon>Thermodesulfobacteriales</taxon>
        <taxon>Thermodesulfatatoraceae</taxon>
        <taxon>Thermodesulfatator</taxon>
    </lineage>
</organism>
<dbReference type="InterPro" id="IPR002197">
    <property type="entry name" value="HTH_Fis"/>
</dbReference>
<keyword evidence="2" id="KW-0963">Cytoplasm</keyword>
<dbReference type="PRINTS" id="PR01590">
    <property type="entry name" value="HTHFIS"/>
</dbReference>
<keyword evidence="3 11" id="KW-0597">Phosphoprotein</keyword>
<keyword evidence="4" id="KW-0547">Nucleotide-binding</keyword>
<dbReference type="InterPro" id="IPR003593">
    <property type="entry name" value="AAA+_ATPase"/>
</dbReference>
<dbReference type="SMART" id="SM00448">
    <property type="entry name" value="REC"/>
    <property type="match status" value="1"/>
</dbReference>
<dbReference type="GO" id="GO:0005524">
    <property type="term" value="F:ATP binding"/>
    <property type="evidence" value="ECO:0007669"/>
    <property type="project" value="UniProtKB-KW"/>
</dbReference>
<accession>A0A7V5NYE9</accession>
<dbReference type="Gene3D" id="1.10.10.60">
    <property type="entry name" value="Homeodomain-like"/>
    <property type="match status" value="1"/>
</dbReference>
<dbReference type="GO" id="GO:0043565">
    <property type="term" value="F:sequence-specific DNA binding"/>
    <property type="evidence" value="ECO:0007669"/>
    <property type="project" value="InterPro"/>
</dbReference>